<dbReference type="GO" id="GO:0032993">
    <property type="term" value="C:protein-DNA complex"/>
    <property type="evidence" value="ECO:0007669"/>
    <property type="project" value="TreeGrafter"/>
</dbReference>
<dbReference type="AlphaFoldDB" id="B3EGH4"/>
<dbReference type="InterPro" id="IPR027444">
    <property type="entry name" value="H-NS_C_dom"/>
</dbReference>
<dbReference type="SMART" id="SM00528">
    <property type="entry name" value="HNS"/>
    <property type="match status" value="1"/>
</dbReference>
<dbReference type="GO" id="GO:0009295">
    <property type="term" value="C:nucleoid"/>
    <property type="evidence" value="ECO:0007669"/>
    <property type="project" value="UniProtKB-SubCell"/>
</dbReference>
<sequence length="97" mass="11022">MQTIAELQAQMASIQKQINEQKAAGKRDALADILSKMNEFGITIHEIQRRIVPVKAKAAKTVKYRLEDKTWSGKGKKPKWVKNIEERGGRLDDYLVA</sequence>
<feature type="domain" description="DNA-binding protein H-NS-like C-terminal" evidence="5">
    <location>
        <begin position="54"/>
        <end position="96"/>
    </location>
</feature>
<dbReference type="Proteomes" id="UP000008841">
    <property type="component" value="Chromosome"/>
</dbReference>
<protein>
    <submittedName>
        <fullName evidence="6">Histone family protein nucleoid-structuring protein H-NS</fullName>
    </submittedName>
</protein>
<organism evidence="6 7">
    <name type="scientific">Chlorobium limicola (strain DSM 245 / NBRC 103803 / 6330)</name>
    <dbReference type="NCBI Taxonomy" id="290315"/>
    <lineage>
        <taxon>Bacteria</taxon>
        <taxon>Pseudomonadati</taxon>
        <taxon>Chlorobiota</taxon>
        <taxon>Chlorobiia</taxon>
        <taxon>Chlorobiales</taxon>
        <taxon>Chlorobiaceae</taxon>
        <taxon>Chlorobium/Pelodictyon group</taxon>
        <taxon>Chlorobium</taxon>
    </lineage>
</organism>
<dbReference type="GO" id="GO:0001217">
    <property type="term" value="F:DNA-binding transcription repressor activity"/>
    <property type="evidence" value="ECO:0007669"/>
    <property type="project" value="TreeGrafter"/>
</dbReference>
<dbReference type="OrthoDB" id="595711at2"/>
<reference evidence="6 7" key="1">
    <citation type="submission" date="2008-05" db="EMBL/GenBank/DDBJ databases">
        <title>Complete sequence of Chlorobium limicola DSM 245.</title>
        <authorList>
            <consortium name="US DOE Joint Genome Institute"/>
            <person name="Lucas S."/>
            <person name="Copeland A."/>
            <person name="Lapidus A."/>
            <person name="Glavina del Rio T."/>
            <person name="Dalin E."/>
            <person name="Tice H."/>
            <person name="Bruce D."/>
            <person name="Goodwin L."/>
            <person name="Pitluck S."/>
            <person name="Schmutz J."/>
            <person name="Larimer F."/>
            <person name="Land M."/>
            <person name="Hauser L."/>
            <person name="Kyrpides N."/>
            <person name="Ovchinnikova G."/>
            <person name="Zhao F."/>
            <person name="Li T."/>
            <person name="Liu Z."/>
            <person name="Overmann J."/>
            <person name="Bryant D.A."/>
            <person name="Richardson P."/>
        </authorList>
    </citation>
    <scope>NUCLEOTIDE SEQUENCE [LARGE SCALE GENOMIC DNA]</scope>
    <source>
        <strain evidence="7">DSM 245 / NBRC 103803 / 6330</strain>
    </source>
</reference>
<dbReference type="KEGG" id="cli:Clim_0519"/>
<evidence type="ECO:0000313" key="6">
    <source>
        <dbReference type="EMBL" id="ACD89611.1"/>
    </source>
</evidence>
<dbReference type="GO" id="GO:0003681">
    <property type="term" value="F:bent DNA binding"/>
    <property type="evidence" value="ECO:0007669"/>
    <property type="project" value="TreeGrafter"/>
</dbReference>
<comment type="subcellular location">
    <subcellularLocation>
        <location evidence="1">Cytoplasm</location>
        <location evidence="1">Nucleoid</location>
    </subcellularLocation>
</comment>
<proteinExistence type="inferred from homology"/>
<evidence type="ECO:0000256" key="4">
    <source>
        <dbReference type="ARBA" id="ARBA00023125"/>
    </source>
</evidence>
<dbReference type="PANTHER" id="PTHR38097">
    <property type="match status" value="1"/>
</dbReference>
<evidence type="ECO:0000259" key="5">
    <source>
        <dbReference type="SMART" id="SM00528"/>
    </source>
</evidence>
<dbReference type="GO" id="GO:0005829">
    <property type="term" value="C:cytosol"/>
    <property type="evidence" value="ECO:0007669"/>
    <property type="project" value="TreeGrafter"/>
</dbReference>
<dbReference type="eggNOG" id="COG2916">
    <property type="taxonomic scope" value="Bacteria"/>
</dbReference>
<dbReference type="Gene3D" id="4.10.430.10">
    <property type="entry name" value="Histone-like protein H-NS, C-terminal domain"/>
    <property type="match status" value="1"/>
</dbReference>
<evidence type="ECO:0000256" key="2">
    <source>
        <dbReference type="ARBA" id="ARBA00010610"/>
    </source>
</evidence>
<keyword evidence="4" id="KW-0238">DNA-binding</keyword>
<dbReference type="RefSeq" id="WP_012465492.1">
    <property type="nucleotide sequence ID" value="NC_010803.1"/>
</dbReference>
<dbReference type="InterPro" id="IPR037150">
    <property type="entry name" value="H-NS_C_dom_sf"/>
</dbReference>
<dbReference type="Pfam" id="PF00816">
    <property type="entry name" value="Histone_HNS"/>
    <property type="match status" value="1"/>
</dbReference>
<keyword evidence="3" id="KW-0963">Cytoplasm</keyword>
<dbReference type="HOGENOM" id="CLU_117503_7_0_10"/>
<dbReference type="GO" id="GO:0003680">
    <property type="term" value="F:minor groove of adenine-thymine-rich DNA binding"/>
    <property type="evidence" value="ECO:0007669"/>
    <property type="project" value="TreeGrafter"/>
</dbReference>
<evidence type="ECO:0000256" key="1">
    <source>
        <dbReference type="ARBA" id="ARBA00004453"/>
    </source>
</evidence>
<dbReference type="EMBL" id="CP001097">
    <property type="protein sequence ID" value="ACD89611.1"/>
    <property type="molecule type" value="Genomic_DNA"/>
</dbReference>
<gene>
    <name evidence="6" type="ordered locus">Clim_0519</name>
</gene>
<comment type="similarity">
    <text evidence="2">Belongs to the histone-like protein H-NS family.</text>
</comment>
<dbReference type="GO" id="GO:0000976">
    <property type="term" value="F:transcription cis-regulatory region binding"/>
    <property type="evidence" value="ECO:0007669"/>
    <property type="project" value="TreeGrafter"/>
</dbReference>
<accession>B3EGH4</accession>
<name>B3EGH4_CHLL2</name>
<dbReference type="PANTHER" id="PTHR38097:SF2">
    <property type="entry name" value="DNA-BINDING PROTEIN STPA"/>
    <property type="match status" value="1"/>
</dbReference>
<evidence type="ECO:0000313" key="7">
    <source>
        <dbReference type="Proteomes" id="UP000008841"/>
    </source>
</evidence>
<evidence type="ECO:0000256" key="3">
    <source>
        <dbReference type="ARBA" id="ARBA00022490"/>
    </source>
</evidence>
<dbReference type="SUPFAM" id="SSF81273">
    <property type="entry name" value="H-NS histone-like proteins"/>
    <property type="match status" value="1"/>
</dbReference>